<accession>A0A1S7U2K5</accession>
<keyword evidence="2" id="KW-1185">Reference proteome</keyword>
<evidence type="ECO:0000313" key="1">
    <source>
        <dbReference type="EMBL" id="CVI60991.1"/>
    </source>
</evidence>
<comment type="caution">
    <text evidence="1">The sequence shown here is derived from an EMBL/GenBank/DDBJ whole genome shotgun (WGS) entry which is preliminary data.</text>
</comment>
<organism evidence="1 2">
    <name type="scientific">Agrobacterium deltaense NCPPB 1641</name>
    <dbReference type="NCBI Taxonomy" id="1183425"/>
    <lineage>
        <taxon>Bacteria</taxon>
        <taxon>Pseudomonadati</taxon>
        <taxon>Pseudomonadota</taxon>
        <taxon>Alphaproteobacteria</taxon>
        <taxon>Hyphomicrobiales</taxon>
        <taxon>Rhizobiaceae</taxon>
        <taxon>Rhizobium/Agrobacterium group</taxon>
        <taxon>Agrobacterium</taxon>
    </lineage>
</organism>
<gene>
    <name evidence="1" type="ORF">AGR7A_Lc140049</name>
</gene>
<sequence length="96" mass="11096">MVEYGVWLKGDDEDILVHTNNMMGCQRYTEIETAKNSDLKTRWRIGPLPRYRVMVKTKGGEEIVAAFEEETTAMFYAREFLEKIDSKTGEEVVIVS</sequence>
<evidence type="ECO:0000313" key="2">
    <source>
        <dbReference type="Proteomes" id="UP000192140"/>
    </source>
</evidence>
<dbReference type="Proteomes" id="UP000192140">
    <property type="component" value="Unassembled WGS sequence"/>
</dbReference>
<protein>
    <submittedName>
        <fullName evidence="1">Uncharacterized protein</fullName>
    </submittedName>
</protein>
<dbReference type="AlphaFoldDB" id="A0A1S7U2K5"/>
<dbReference type="EMBL" id="FCNP01000035">
    <property type="protein sequence ID" value="CVI60991.1"/>
    <property type="molecule type" value="Genomic_DNA"/>
</dbReference>
<dbReference type="RefSeq" id="WP_080854649.1">
    <property type="nucleotide sequence ID" value="NZ_LT009776.1"/>
</dbReference>
<reference evidence="1" key="1">
    <citation type="submission" date="2016-01" db="EMBL/GenBank/DDBJ databases">
        <authorList>
            <person name="Regsiter A."/>
            <person name="william w."/>
        </authorList>
    </citation>
    <scope>NUCLEOTIDE SEQUENCE</scope>
    <source>
        <strain evidence="1">NCPPB 1641</strain>
    </source>
</reference>
<proteinExistence type="predicted"/>
<name>A0A1S7U2K5_9HYPH</name>